<name>A0A266NDQ3_9PSED</name>
<organism evidence="2 3">
    <name type="scientific">Pseudomonas lundensis</name>
    <dbReference type="NCBI Taxonomy" id="86185"/>
    <lineage>
        <taxon>Bacteria</taxon>
        <taxon>Pseudomonadati</taxon>
        <taxon>Pseudomonadota</taxon>
        <taxon>Gammaproteobacteria</taxon>
        <taxon>Pseudomonadales</taxon>
        <taxon>Pseudomonadaceae</taxon>
        <taxon>Pseudomonas</taxon>
    </lineage>
</organism>
<reference evidence="2 3" key="1">
    <citation type="submission" date="2017-08" db="EMBL/GenBank/DDBJ databases">
        <title>Genomic and metabolic characterisation of spoilage-associated Pseudomonas species.</title>
        <authorList>
            <person name="Stanborough T."/>
            <person name="Fegan N."/>
            <person name="Powell S.M."/>
            <person name="Singh T."/>
            <person name="Tamplin M.L."/>
            <person name="Chandry P.S."/>
        </authorList>
    </citation>
    <scope>NUCLEOTIDE SEQUENCE [LARGE SCALE GENOMIC DNA]</scope>
    <source>
        <strain evidence="2 3">L1802</strain>
    </source>
</reference>
<evidence type="ECO:0000259" key="1">
    <source>
        <dbReference type="Pfam" id="PF13503"/>
    </source>
</evidence>
<protein>
    <recommendedName>
        <fullName evidence="1">DUF4123 domain-containing protein</fullName>
    </recommendedName>
</protein>
<dbReference type="OrthoDB" id="6878614at2"/>
<dbReference type="EMBL" id="NQKI01000005">
    <property type="protein sequence ID" value="OZY60636.1"/>
    <property type="molecule type" value="Genomic_DNA"/>
</dbReference>
<dbReference type="AlphaFoldDB" id="A0A266NDQ3"/>
<proteinExistence type="predicted"/>
<sequence>MSRAYLLLDSCQIENLPVRLVDLAPGSIPHVLYRMTQYAELTICSPLLVCVEAHSPLAHTFEMHWQDNAGIWLESDVDEDLLIAHLRSLVHARVDGDVSVLFRYYDPRIARLWLQDLPAGVREKVMGPVSLIRLPGCEFRRNGPAQAGADYAHIPWLKLNVPQIEHLGQEGRGVILQRVLEHAEQYFPEYVHGLALAARKQWAIACCGHAERQGFGAVDEVMRWVSVYGHFGDTFPDGPAHTRYRQLLAARELSPKERLDKVLDEFKRQIACAEVAL</sequence>
<feature type="domain" description="DUF4123" evidence="1">
    <location>
        <begin position="5"/>
        <end position="119"/>
    </location>
</feature>
<dbReference type="Pfam" id="PF13503">
    <property type="entry name" value="DUF4123"/>
    <property type="match status" value="1"/>
</dbReference>
<dbReference type="Proteomes" id="UP000215788">
    <property type="component" value="Unassembled WGS sequence"/>
</dbReference>
<dbReference type="InterPro" id="IPR025391">
    <property type="entry name" value="DUF4123"/>
</dbReference>
<gene>
    <name evidence="2" type="ORF">CJF39_05475</name>
</gene>
<evidence type="ECO:0000313" key="2">
    <source>
        <dbReference type="EMBL" id="OZY60636.1"/>
    </source>
</evidence>
<accession>A0A266NDQ3</accession>
<evidence type="ECO:0000313" key="3">
    <source>
        <dbReference type="Proteomes" id="UP000215788"/>
    </source>
</evidence>
<dbReference type="RefSeq" id="WP_094992516.1">
    <property type="nucleotide sequence ID" value="NZ_NQKI01000005.1"/>
</dbReference>
<comment type="caution">
    <text evidence="2">The sequence shown here is derived from an EMBL/GenBank/DDBJ whole genome shotgun (WGS) entry which is preliminary data.</text>
</comment>